<accession>A0A9N9NJX0</accession>
<dbReference type="Proteomes" id="UP000789570">
    <property type="component" value="Unassembled WGS sequence"/>
</dbReference>
<feature type="compositionally biased region" description="Low complexity" evidence="1">
    <location>
        <begin position="139"/>
        <end position="152"/>
    </location>
</feature>
<dbReference type="OrthoDB" id="2425876at2759"/>
<organism evidence="2 3">
    <name type="scientific">Funneliformis caledonium</name>
    <dbReference type="NCBI Taxonomy" id="1117310"/>
    <lineage>
        <taxon>Eukaryota</taxon>
        <taxon>Fungi</taxon>
        <taxon>Fungi incertae sedis</taxon>
        <taxon>Mucoromycota</taxon>
        <taxon>Glomeromycotina</taxon>
        <taxon>Glomeromycetes</taxon>
        <taxon>Glomerales</taxon>
        <taxon>Glomeraceae</taxon>
        <taxon>Funneliformis</taxon>
    </lineage>
</organism>
<comment type="caution">
    <text evidence="2">The sequence shown here is derived from an EMBL/GenBank/DDBJ whole genome shotgun (WGS) entry which is preliminary data.</text>
</comment>
<feature type="region of interest" description="Disordered" evidence="1">
    <location>
        <begin position="247"/>
        <end position="365"/>
    </location>
</feature>
<feature type="compositionally biased region" description="Low complexity" evidence="1">
    <location>
        <begin position="258"/>
        <end position="278"/>
    </location>
</feature>
<evidence type="ECO:0000313" key="2">
    <source>
        <dbReference type="EMBL" id="CAG8739252.1"/>
    </source>
</evidence>
<gene>
    <name evidence="2" type="ORF">FCALED_LOCUS15517</name>
</gene>
<protein>
    <submittedName>
        <fullName evidence="2">10609_t:CDS:1</fullName>
    </submittedName>
</protein>
<dbReference type="AlphaFoldDB" id="A0A9N9NJX0"/>
<dbReference type="EMBL" id="CAJVPQ010014351">
    <property type="protein sequence ID" value="CAG8739252.1"/>
    <property type="molecule type" value="Genomic_DNA"/>
</dbReference>
<reference evidence="2" key="1">
    <citation type="submission" date="2021-06" db="EMBL/GenBank/DDBJ databases">
        <authorList>
            <person name="Kallberg Y."/>
            <person name="Tangrot J."/>
            <person name="Rosling A."/>
        </authorList>
    </citation>
    <scope>NUCLEOTIDE SEQUENCE</scope>
    <source>
        <strain evidence="2">UK204</strain>
    </source>
</reference>
<feature type="compositionally biased region" description="Low complexity" evidence="1">
    <location>
        <begin position="316"/>
        <end position="341"/>
    </location>
</feature>
<feature type="compositionally biased region" description="Polar residues" evidence="1">
    <location>
        <begin position="355"/>
        <end position="365"/>
    </location>
</feature>
<evidence type="ECO:0000313" key="3">
    <source>
        <dbReference type="Proteomes" id="UP000789570"/>
    </source>
</evidence>
<keyword evidence="3" id="KW-1185">Reference proteome</keyword>
<feature type="region of interest" description="Disordered" evidence="1">
    <location>
        <begin position="138"/>
        <end position="227"/>
    </location>
</feature>
<name>A0A9N9NJX0_9GLOM</name>
<evidence type="ECO:0000256" key="1">
    <source>
        <dbReference type="SAM" id="MobiDB-lite"/>
    </source>
</evidence>
<sequence length="365" mass="40260">MEETSIKTNSTILQNDLKETTAILRFEVPLKKGQGNNVIYFPDLINPPKAEITMNNQNFFTSDNSSLEQNLDEMDLENFVVSETADFLEHMAVEKRPEPKFYAISRKSTTPGFFGAGTNINPPENILQFFKNEISNDKSSTTITSNTGTIENNENKNLNKPTKSRTRKNATSSKSKGKKAIKQEEKLTSSVNEAVGSISKKTKRQPSSQQSETKAKKQKTKVNEGNKTIIKSESKYLEIQRLLEKHKRRKEKKINKDASTSGIVSSSSSKNSTPIAKSLKSLIHVEDDSSLSLSSTSSTESSPKRKGRIEVRSRGSSSTSSTVTSTKTSKVNTKSKSKTSNPNNYNAESPGLTPMTISSESTPTP</sequence>
<proteinExistence type="predicted"/>
<feature type="compositionally biased region" description="Low complexity" evidence="1">
    <location>
        <begin position="290"/>
        <end position="301"/>
    </location>
</feature>